<sequence length="92" mass="10102">EPGREKYVQSKWHEALGKKVDVLLKSQALDSALFGANASPQSIDRMGDLIAIPQDQIVLIEPARKHLEGAMVGHHGGLTEIERAIPLFSFQT</sequence>
<dbReference type="EMBL" id="RFXN01000032">
    <property type="protein sequence ID" value="NBR93874.1"/>
    <property type="molecule type" value="Genomic_DNA"/>
</dbReference>
<proteinExistence type="predicted"/>
<dbReference type="AlphaFoldDB" id="A0A965GDE2"/>
<evidence type="ECO:0000313" key="2">
    <source>
        <dbReference type="Proteomes" id="UP000740727"/>
    </source>
</evidence>
<name>A0A965GDE2_9PROT</name>
<feature type="non-terminal residue" evidence="1">
    <location>
        <position position="1"/>
    </location>
</feature>
<reference evidence="1" key="1">
    <citation type="submission" date="2018-10" db="EMBL/GenBank/DDBJ databases">
        <title>Iterative Subtractive Binning of Freshwater Chronoseries Metagenomes Recovers Nearly Complete Genomes from over Four Hundred Novel Species.</title>
        <authorList>
            <person name="Rodriguez-R L.M."/>
            <person name="Tsementzi D."/>
            <person name="Luo C."/>
            <person name="Konstantinidis K.T."/>
        </authorList>
    </citation>
    <scope>NUCLEOTIDE SEQUENCE</scope>
    <source>
        <strain evidence="1">WB5_2A_028</strain>
    </source>
</reference>
<organism evidence="1 2">
    <name type="scientific">Candidatus Fonsibacter lacus</name>
    <dbReference type="NCBI Taxonomy" id="2576439"/>
    <lineage>
        <taxon>Bacteria</taxon>
        <taxon>Pseudomonadati</taxon>
        <taxon>Pseudomonadota</taxon>
        <taxon>Alphaproteobacteria</taxon>
        <taxon>Candidatus Pelagibacterales</taxon>
        <taxon>Candidatus Pelagibacterales incertae sedis</taxon>
        <taxon>Candidatus Fonsibacter</taxon>
    </lineage>
</organism>
<gene>
    <name evidence="1" type="ORF">EBT44_03420</name>
</gene>
<protein>
    <submittedName>
        <fullName evidence="1">PglZ domain-containing protein</fullName>
    </submittedName>
</protein>
<accession>A0A965GDE2</accession>
<dbReference type="Proteomes" id="UP000740727">
    <property type="component" value="Unassembled WGS sequence"/>
</dbReference>
<evidence type="ECO:0000313" key="1">
    <source>
        <dbReference type="EMBL" id="NBR93874.1"/>
    </source>
</evidence>
<comment type="caution">
    <text evidence="1">The sequence shown here is derived from an EMBL/GenBank/DDBJ whole genome shotgun (WGS) entry which is preliminary data.</text>
</comment>